<gene>
    <name evidence="8" type="ORF">UFOPK3667_00873</name>
    <name evidence="9" type="ORF">UFOPK4444_00592</name>
</gene>
<evidence type="ECO:0000313" key="8">
    <source>
        <dbReference type="EMBL" id="CAB4923861.1"/>
    </source>
</evidence>
<evidence type="ECO:0000256" key="1">
    <source>
        <dbReference type="ARBA" id="ARBA00022714"/>
    </source>
</evidence>
<dbReference type="PROSITE" id="PS51296">
    <property type="entry name" value="RIESKE"/>
    <property type="match status" value="1"/>
</dbReference>
<feature type="transmembrane region" description="Helical" evidence="6">
    <location>
        <begin position="136"/>
        <end position="152"/>
    </location>
</feature>
<keyword evidence="6" id="KW-1133">Transmembrane helix</keyword>
<evidence type="ECO:0000256" key="4">
    <source>
        <dbReference type="ARBA" id="ARBA00023014"/>
    </source>
</evidence>
<evidence type="ECO:0000256" key="2">
    <source>
        <dbReference type="ARBA" id="ARBA00022723"/>
    </source>
</evidence>
<dbReference type="AlphaFoldDB" id="A0A6J7HZF6"/>
<name>A0A6J7HZF6_9ZZZZ</name>
<keyword evidence="2" id="KW-0479">Metal-binding</keyword>
<keyword evidence="4" id="KW-0411">Iron-sulfur</keyword>
<keyword evidence="6" id="KW-0472">Membrane</keyword>
<keyword evidence="5" id="KW-1015">Disulfide bond</keyword>
<feature type="transmembrane region" description="Helical" evidence="6">
    <location>
        <begin position="164"/>
        <end position="184"/>
    </location>
</feature>
<sequence>MSMIQNFMRTTTNSWRTQSAALRVMRIWLGITWIYAGWNKASDAGFLTRGSSTFIGTQLSGYSTQSPLGHFAFNKLMEHSIQVGAFVMVSEFAIGLATLLWVAPTLAAFAGFSMSLGLWLASSFHVHPYFLASDSAYAVLWLSYFLLILGKRRSSDVSLDRRGAIRVAVVAIFAVALSGAGKFFTQSTKTSSKASGSTKTQLTKLVDFPVGSVANFALASGAPAILFRTKTGLFAYSTICTHQGCTVGYSAGAKVLACPCHGAQFDPFNSAKVLTGPAQAPLPSIKVAIEGDWVVLV</sequence>
<keyword evidence="6" id="KW-0812">Transmembrane</keyword>
<dbReference type="GO" id="GO:0016020">
    <property type="term" value="C:membrane"/>
    <property type="evidence" value="ECO:0007669"/>
    <property type="project" value="InterPro"/>
</dbReference>
<evidence type="ECO:0000259" key="7">
    <source>
        <dbReference type="PROSITE" id="PS51296"/>
    </source>
</evidence>
<evidence type="ECO:0000256" key="6">
    <source>
        <dbReference type="SAM" id="Phobius"/>
    </source>
</evidence>
<dbReference type="EMBL" id="CAFBMU010000008">
    <property type="protein sequence ID" value="CAB4923861.1"/>
    <property type="molecule type" value="Genomic_DNA"/>
</dbReference>
<dbReference type="Pfam" id="PF04173">
    <property type="entry name" value="DoxD"/>
    <property type="match status" value="1"/>
</dbReference>
<dbReference type="InterPro" id="IPR017941">
    <property type="entry name" value="Rieske_2Fe-2S"/>
</dbReference>
<dbReference type="CDD" id="cd03467">
    <property type="entry name" value="Rieske"/>
    <property type="match status" value="1"/>
</dbReference>
<keyword evidence="3" id="KW-0408">Iron</keyword>
<dbReference type="InterPro" id="IPR007301">
    <property type="entry name" value="DoxD"/>
</dbReference>
<dbReference type="Pfam" id="PF00355">
    <property type="entry name" value="Rieske"/>
    <property type="match status" value="1"/>
</dbReference>
<keyword evidence="1" id="KW-0001">2Fe-2S</keyword>
<dbReference type="GO" id="GO:0046872">
    <property type="term" value="F:metal ion binding"/>
    <property type="evidence" value="ECO:0007669"/>
    <property type="project" value="UniProtKB-KW"/>
</dbReference>
<accession>A0A6J7HZF6</accession>
<feature type="domain" description="Rieske" evidence="7">
    <location>
        <begin position="200"/>
        <end position="296"/>
    </location>
</feature>
<evidence type="ECO:0000313" key="9">
    <source>
        <dbReference type="EMBL" id="CAB5149936.1"/>
    </source>
</evidence>
<evidence type="ECO:0000256" key="3">
    <source>
        <dbReference type="ARBA" id="ARBA00023004"/>
    </source>
</evidence>
<dbReference type="PRINTS" id="PR00162">
    <property type="entry name" value="RIESKE"/>
</dbReference>
<reference evidence="8" key="1">
    <citation type="submission" date="2020-05" db="EMBL/GenBank/DDBJ databases">
        <authorList>
            <person name="Chiriac C."/>
            <person name="Salcher M."/>
            <person name="Ghai R."/>
            <person name="Kavagutti S V."/>
        </authorList>
    </citation>
    <scope>NUCLEOTIDE SEQUENCE</scope>
</reference>
<dbReference type="PANTHER" id="PTHR39157:SF1">
    <property type="entry name" value="DOXX FAMILY PROTEIN"/>
    <property type="match status" value="1"/>
</dbReference>
<dbReference type="EMBL" id="CAFBRZ010000026">
    <property type="protein sequence ID" value="CAB5149936.1"/>
    <property type="molecule type" value="Genomic_DNA"/>
</dbReference>
<proteinExistence type="predicted"/>
<dbReference type="InterPro" id="IPR005805">
    <property type="entry name" value="Rieske_Fe-S_prot_C"/>
</dbReference>
<dbReference type="GO" id="GO:0051537">
    <property type="term" value="F:2 iron, 2 sulfur cluster binding"/>
    <property type="evidence" value="ECO:0007669"/>
    <property type="project" value="UniProtKB-KW"/>
</dbReference>
<dbReference type="InterPro" id="IPR036922">
    <property type="entry name" value="Rieske_2Fe-2S_sf"/>
</dbReference>
<dbReference type="PANTHER" id="PTHR39157">
    <property type="entry name" value="INTEGRAL MEMBRANE PROTEIN-RELATED"/>
    <property type="match status" value="1"/>
</dbReference>
<dbReference type="SUPFAM" id="SSF50022">
    <property type="entry name" value="ISP domain"/>
    <property type="match status" value="1"/>
</dbReference>
<organism evidence="8">
    <name type="scientific">freshwater metagenome</name>
    <dbReference type="NCBI Taxonomy" id="449393"/>
    <lineage>
        <taxon>unclassified sequences</taxon>
        <taxon>metagenomes</taxon>
        <taxon>ecological metagenomes</taxon>
    </lineage>
</organism>
<dbReference type="Gene3D" id="2.102.10.10">
    <property type="entry name" value="Rieske [2Fe-2S] iron-sulphur domain"/>
    <property type="match status" value="1"/>
</dbReference>
<evidence type="ECO:0000256" key="5">
    <source>
        <dbReference type="ARBA" id="ARBA00023157"/>
    </source>
</evidence>
<protein>
    <submittedName>
        <fullName evidence="8">Unannotated protein</fullName>
    </submittedName>
</protein>